<organism evidence="2 3">
    <name type="scientific">Granulosicoccus antarcticus IMCC3135</name>
    <dbReference type="NCBI Taxonomy" id="1192854"/>
    <lineage>
        <taxon>Bacteria</taxon>
        <taxon>Pseudomonadati</taxon>
        <taxon>Pseudomonadota</taxon>
        <taxon>Gammaproteobacteria</taxon>
        <taxon>Chromatiales</taxon>
        <taxon>Granulosicoccaceae</taxon>
        <taxon>Granulosicoccus</taxon>
    </lineage>
</organism>
<feature type="signal peptide" evidence="1">
    <location>
        <begin position="1"/>
        <end position="23"/>
    </location>
</feature>
<evidence type="ECO:0000313" key="2">
    <source>
        <dbReference type="EMBL" id="ASJ73098.1"/>
    </source>
</evidence>
<dbReference type="KEGG" id="gai:IMCC3135_15070"/>
<keyword evidence="1" id="KW-0732">Signal</keyword>
<sequence>MKKIVCSLVFLFVAGIASSAALAQDPQLPDVENLDVQGDTLLWDPLEGASGYNISLDYRYYDTVRDANSYQLSEPGTYRVIAFNNSGEYGSDYGLEAEYGGSDADMSVSYSYDYNSLLVYQTCVNVGAGESCIARCPRSYKPENHSTIYPSKMTGGACSTSDIVEADAWVGHSSYTCTVPTFSGEVVAQAICFTR</sequence>
<dbReference type="Proteomes" id="UP000250079">
    <property type="component" value="Chromosome"/>
</dbReference>
<dbReference type="EMBL" id="CP018632">
    <property type="protein sequence ID" value="ASJ73098.1"/>
    <property type="molecule type" value="Genomic_DNA"/>
</dbReference>
<name>A0A2Z2NTN5_9GAMM</name>
<proteinExistence type="predicted"/>
<gene>
    <name evidence="2" type="ORF">IMCC3135_15070</name>
</gene>
<dbReference type="RefSeq" id="WP_088918345.1">
    <property type="nucleotide sequence ID" value="NZ_CP018632.1"/>
</dbReference>
<protein>
    <recommendedName>
        <fullName evidence="4">Fibronectin type-III domain-containing protein</fullName>
    </recommendedName>
</protein>
<feature type="chain" id="PRO_5016295580" description="Fibronectin type-III domain-containing protein" evidence="1">
    <location>
        <begin position="24"/>
        <end position="195"/>
    </location>
</feature>
<evidence type="ECO:0008006" key="4">
    <source>
        <dbReference type="Google" id="ProtNLM"/>
    </source>
</evidence>
<keyword evidence="3" id="KW-1185">Reference proteome</keyword>
<reference evidence="2 3" key="1">
    <citation type="submission" date="2016-12" db="EMBL/GenBank/DDBJ databases">
        <authorList>
            <person name="Song W.-J."/>
            <person name="Kurnit D.M."/>
        </authorList>
    </citation>
    <scope>NUCLEOTIDE SEQUENCE [LARGE SCALE GENOMIC DNA]</scope>
    <source>
        <strain evidence="2 3">IMCC3135</strain>
    </source>
</reference>
<evidence type="ECO:0000256" key="1">
    <source>
        <dbReference type="SAM" id="SignalP"/>
    </source>
</evidence>
<dbReference type="AlphaFoldDB" id="A0A2Z2NTN5"/>
<accession>A0A2Z2NTN5</accession>
<evidence type="ECO:0000313" key="3">
    <source>
        <dbReference type="Proteomes" id="UP000250079"/>
    </source>
</evidence>